<feature type="region of interest" description="Disordered" evidence="1">
    <location>
        <begin position="377"/>
        <end position="411"/>
    </location>
</feature>
<feature type="region of interest" description="Disordered" evidence="1">
    <location>
        <begin position="227"/>
        <end position="300"/>
    </location>
</feature>
<dbReference type="AlphaFoldDB" id="A0A6A6W451"/>
<dbReference type="PANTHER" id="PTHR23225">
    <property type="entry name" value="ZINC FINGER PROTEIN"/>
    <property type="match status" value="1"/>
</dbReference>
<dbReference type="Proteomes" id="UP000799437">
    <property type="component" value="Unassembled WGS sequence"/>
</dbReference>
<reference evidence="2" key="1">
    <citation type="journal article" date="2020" name="Stud. Mycol.">
        <title>101 Dothideomycetes genomes: a test case for predicting lifestyles and emergence of pathogens.</title>
        <authorList>
            <person name="Haridas S."/>
            <person name="Albert R."/>
            <person name="Binder M."/>
            <person name="Bloem J."/>
            <person name="Labutti K."/>
            <person name="Salamov A."/>
            <person name="Andreopoulos B."/>
            <person name="Baker S."/>
            <person name="Barry K."/>
            <person name="Bills G."/>
            <person name="Bluhm B."/>
            <person name="Cannon C."/>
            <person name="Castanera R."/>
            <person name="Culley D."/>
            <person name="Daum C."/>
            <person name="Ezra D."/>
            <person name="Gonzalez J."/>
            <person name="Henrissat B."/>
            <person name="Kuo A."/>
            <person name="Liang C."/>
            <person name="Lipzen A."/>
            <person name="Lutzoni F."/>
            <person name="Magnuson J."/>
            <person name="Mondo S."/>
            <person name="Nolan M."/>
            <person name="Ohm R."/>
            <person name="Pangilinan J."/>
            <person name="Park H.-J."/>
            <person name="Ramirez L."/>
            <person name="Alfaro M."/>
            <person name="Sun H."/>
            <person name="Tritt A."/>
            <person name="Yoshinaga Y."/>
            <person name="Zwiers L.-H."/>
            <person name="Turgeon B."/>
            <person name="Goodwin S."/>
            <person name="Spatafora J."/>
            <person name="Crous P."/>
            <person name="Grigoriev I."/>
        </authorList>
    </citation>
    <scope>NUCLEOTIDE SEQUENCE</scope>
    <source>
        <strain evidence="2">CBS 121739</strain>
    </source>
</reference>
<protein>
    <recommendedName>
        <fullName evidence="4">C2H2-type domain-containing protein</fullName>
    </recommendedName>
</protein>
<feature type="compositionally biased region" description="Basic and acidic residues" evidence="1">
    <location>
        <begin position="227"/>
        <end position="244"/>
    </location>
</feature>
<dbReference type="EMBL" id="ML996575">
    <property type="protein sequence ID" value="KAF2756746.1"/>
    <property type="molecule type" value="Genomic_DNA"/>
</dbReference>
<feature type="region of interest" description="Disordered" evidence="1">
    <location>
        <begin position="89"/>
        <end position="113"/>
    </location>
</feature>
<dbReference type="Gene3D" id="3.30.160.60">
    <property type="entry name" value="Classic Zinc Finger"/>
    <property type="match status" value="1"/>
</dbReference>
<dbReference type="GeneID" id="54486681"/>
<feature type="compositionally biased region" description="Basic and acidic residues" evidence="1">
    <location>
        <begin position="399"/>
        <end position="411"/>
    </location>
</feature>
<feature type="compositionally biased region" description="Low complexity" evidence="1">
    <location>
        <begin position="256"/>
        <end position="267"/>
    </location>
</feature>
<keyword evidence="3" id="KW-1185">Reference proteome</keyword>
<accession>A0A6A6W451</accession>
<proteinExistence type="predicted"/>
<dbReference type="InterPro" id="IPR039970">
    <property type="entry name" value="TF_Grauzone"/>
</dbReference>
<feature type="compositionally biased region" description="Low complexity" evidence="1">
    <location>
        <begin position="98"/>
        <end position="108"/>
    </location>
</feature>
<name>A0A6A6W451_9PEZI</name>
<organism evidence="2 3">
    <name type="scientific">Pseudovirgaria hyperparasitica</name>
    <dbReference type="NCBI Taxonomy" id="470096"/>
    <lineage>
        <taxon>Eukaryota</taxon>
        <taxon>Fungi</taxon>
        <taxon>Dikarya</taxon>
        <taxon>Ascomycota</taxon>
        <taxon>Pezizomycotina</taxon>
        <taxon>Dothideomycetes</taxon>
        <taxon>Dothideomycetes incertae sedis</taxon>
        <taxon>Acrospermales</taxon>
        <taxon>Acrospermaceae</taxon>
        <taxon>Pseudovirgaria</taxon>
    </lineage>
</organism>
<evidence type="ECO:0000313" key="2">
    <source>
        <dbReference type="EMBL" id="KAF2756746.1"/>
    </source>
</evidence>
<evidence type="ECO:0000256" key="1">
    <source>
        <dbReference type="SAM" id="MobiDB-lite"/>
    </source>
</evidence>
<dbReference type="GO" id="GO:0003700">
    <property type="term" value="F:DNA-binding transcription factor activity"/>
    <property type="evidence" value="ECO:0007669"/>
    <property type="project" value="InterPro"/>
</dbReference>
<dbReference type="OrthoDB" id="5388486at2759"/>
<feature type="compositionally biased region" description="Basic residues" evidence="1">
    <location>
        <begin position="245"/>
        <end position="255"/>
    </location>
</feature>
<gene>
    <name evidence="2" type="ORF">EJ05DRAFT_487600</name>
</gene>
<sequence length="612" mass="69500">MAYVSPHEISITNAPWSSRDTEIYTQEQYAYYRSINIDNHDILPHSSFEQVAPLIDFYQSCPSRQQLMPAPYCEEPHETAINAPWPGSVDEFQRQESPDSSIFSSSSSPHAPGEISPRIHIVSYSYGSSATQLPQNLSHQHLYKYEEHVSKWRCGGGDSVIALNQIQRVADEQDVPVNVECLDDFSNGTHPLTYKAESYEYDLDLRYVPDREDSGVGESIRDAESVIYASEKESSSEDDKEYTPRKRQATFRRRGGSQTSSGSTLSRPTNSTTRSPAGRKRDVQTSAGHKRKRRTPTPSDLKPKPFTCCLYKYGCKATFPTKNEWKRHVATKHIQANNWRCDICIVGIVDGMERYNDFNRKDLFTQHLRRMHREGTKNGVVPTKESGIPPVTDETMGQHQERCHSTGEGSWEKRMEHVGKHLEEDRTLGKDPTGWRPDARLEKYLEEEGLVERRGNSWVLGDGITRREELDDEENDRLAPTMAGLNGPLSTRLIFRSRWRDARFTIVGNLSDLPSAAYRSVGNVQERIAGSPGHQEAMGKRGTKGNGYRADWVTSNESCEEVWYCDVLIFSAWMFVFAMANTQTALIFAHEHHRSAVGRKEIDGMIAVLHVE</sequence>
<dbReference type="RefSeq" id="XP_033599197.1">
    <property type="nucleotide sequence ID" value="XM_033745627.1"/>
</dbReference>
<evidence type="ECO:0000313" key="3">
    <source>
        <dbReference type="Proteomes" id="UP000799437"/>
    </source>
</evidence>
<dbReference type="PANTHER" id="PTHR23225:SF2">
    <property type="entry name" value="AT09679P-RELATED"/>
    <property type="match status" value="1"/>
</dbReference>
<evidence type="ECO:0008006" key="4">
    <source>
        <dbReference type="Google" id="ProtNLM"/>
    </source>
</evidence>